<organism evidence="1 2">
    <name type="scientific">Candidatus Yanofskybacteria bacterium RIFCSPHIGHO2_12_FULL_45_19b</name>
    <dbReference type="NCBI Taxonomy" id="1802689"/>
    <lineage>
        <taxon>Bacteria</taxon>
        <taxon>Candidatus Yanofskyibacteriota</taxon>
    </lineage>
</organism>
<name>A0A1F8G739_9BACT</name>
<accession>A0A1F8G739</accession>
<evidence type="ECO:0000313" key="2">
    <source>
        <dbReference type="Proteomes" id="UP000177478"/>
    </source>
</evidence>
<dbReference type="EMBL" id="MGKD01000005">
    <property type="protein sequence ID" value="OGN20349.1"/>
    <property type="molecule type" value="Genomic_DNA"/>
</dbReference>
<comment type="caution">
    <text evidence="1">The sequence shown here is derived from an EMBL/GenBank/DDBJ whole genome shotgun (WGS) entry which is preliminary data.</text>
</comment>
<dbReference type="InterPro" id="IPR035451">
    <property type="entry name" value="Ada-like_dom_sf"/>
</dbReference>
<dbReference type="AlphaFoldDB" id="A0A1F8G739"/>
<dbReference type="Gene3D" id="3.40.10.10">
    <property type="entry name" value="DNA Methylphosphotriester Repair Domain"/>
    <property type="match status" value="1"/>
</dbReference>
<evidence type="ECO:0000313" key="1">
    <source>
        <dbReference type="EMBL" id="OGN20349.1"/>
    </source>
</evidence>
<dbReference type="Proteomes" id="UP000177478">
    <property type="component" value="Unassembled WGS sequence"/>
</dbReference>
<dbReference type="SUPFAM" id="SSF57884">
    <property type="entry name" value="Ada DNA repair protein, N-terminal domain (N-Ada 10)"/>
    <property type="match status" value="1"/>
</dbReference>
<reference evidence="1 2" key="1">
    <citation type="journal article" date="2016" name="Nat. Commun.">
        <title>Thousands of microbial genomes shed light on interconnected biogeochemical processes in an aquifer system.</title>
        <authorList>
            <person name="Anantharaman K."/>
            <person name="Brown C.T."/>
            <person name="Hug L.A."/>
            <person name="Sharon I."/>
            <person name="Castelle C.J."/>
            <person name="Probst A.J."/>
            <person name="Thomas B.C."/>
            <person name="Singh A."/>
            <person name="Wilkins M.J."/>
            <person name="Karaoz U."/>
            <person name="Brodie E.L."/>
            <person name="Williams K.H."/>
            <person name="Hubbard S.S."/>
            <person name="Banfield J.F."/>
        </authorList>
    </citation>
    <scope>NUCLEOTIDE SEQUENCE [LARGE SCALE GENOMIC DNA]</scope>
</reference>
<sequence length="120" mass="12683">MDLGIALAVVLVSIISFQGGKAYMLSQISHSVKIDSAPASDVFNTANTIGNTQSANISSGGGSSDHLDFRVVVSKSSTTKKYHFLWCAGANQISETNKIYFNSDKEAITAGYTLAGNCKK</sequence>
<protein>
    <submittedName>
        <fullName evidence="1">Uncharacterized protein</fullName>
    </submittedName>
</protein>
<dbReference type="STRING" id="1802689.A3F25_00860"/>
<proteinExistence type="predicted"/>
<gene>
    <name evidence="1" type="ORF">A3F25_00860</name>
</gene>